<name>A0ACB9UI29_9CETA</name>
<dbReference type="Proteomes" id="UP001057279">
    <property type="component" value="Linkage Group LG16"/>
</dbReference>
<keyword evidence="2" id="KW-1185">Reference proteome</keyword>
<evidence type="ECO:0000313" key="1">
    <source>
        <dbReference type="EMBL" id="KAI4571161.1"/>
    </source>
</evidence>
<evidence type="ECO:0000313" key="2">
    <source>
        <dbReference type="Proteomes" id="UP001057279"/>
    </source>
</evidence>
<dbReference type="EMBL" id="CM043041">
    <property type="protein sequence ID" value="KAI4571161.1"/>
    <property type="molecule type" value="Genomic_DNA"/>
</dbReference>
<gene>
    <name evidence="1" type="ORF">MJG53_013267</name>
</gene>
<accession>A0ACB9UI29</accession>
<reference evidence="1" key="1">
    <citation type="submission" date="2022-03" db="EMBL/GenBank/DDBJ databases">
        <title>Genomic analyses of argali, domestic sheep and their hybrids provide insights into chromosomal evolution, heterosis and genetic basis of agronomic traits.</title>
        <authorList>
            <person name="Li M."/>
        </authorList>
    </citation>
    <scope>NUCLEOTIDE SEQUENCE</scope>
    <source>
        <strain evidence="1">F1 hybrid</strain>
    </source>
</reference>
<proteinExistence type="predicted"/>
<sequence length="790" mass="87334">MVPLLLLLPLLVGESLQEKPGYRLRVQESLAVQAGLGVRVPCSFSYPWSSWYSSMEPFIYWFREGDGPHSDPVATNNPKRPVKTETQGRFRLLRDPSHKDCSLSISDARMSDTGVYYFRVERDEVKYSYRDKKLRLQVTAPLGKPYIQFPEPLEAGRPTTLTCTLSLASGGGLPLLFSWAGEAVESIDPDTLHSSELTLTPRPQDHGTNLTCWVTLQGSQVTLETTVQLNVSYAPRLVTTRISQESFTDLNGTSLPILEGQFLRLVCVADSNPPAMLSWLWEGKPLSPSQHSAPGVLEIPRVGVGDGGEVTCRAQHPLGSQQVSFSLSVQKGPPPCSCKTEEQQGSWPLVLTLIRGALMGAGFLLTYGLTWTYYTSACLSSNVPATGSLQELPGYELRVQESVVVQACMDVHVPCSFSYPWSSGNSWHSSEEPFIYWFREGDPHYSDAVATNDRKKRLKSETQGRFHLVGDPRDDDCSLSIQEARLSDSGVYYLRVERGRNVKYSYREKKLNLKVTEKPDIQFLEPLESGRRTSLTCSLSLACGQSHYLLFSWAGDTLDAMNPDTLHSSELTLTPRPQDHGTNLTCRVTLQGAQVTLERTIQLNVSYAPRNLRISLSFRNSTALKILQNASSVLISEGQALQLLCVADSNPPTQLSWFWGSPALESTPISSTGILEIPQAAAGDGEVTCQAQNPLGSQQVFFSLSVQKGPHPCSSETEEQQGSWPLVLTLIRGALMGAGFLLTYGFTWTYYTRVNLQGSQVTMDRAIQLNVSYALRNLHISLPFRNVTGV</sequence>
<organism evidence="1 2">
    <name type="scientific">Ovis ammon polii x Ovis aries</name>
    <dbReference type="NCBI Taxonomy" id="2918886"/>
    <lineage>
        <taxon>Eukaryota</taxon>
        <taxon>Metazoa</taxon>
        <taxon>Chordata</taxon>
        <taxon>Craniata</taxon>
        <taxon>Vertebrata</taxon>
        <taxon>Euteleostomi</taxon>
        <taxon>Mammalia</taxon>
        <taxon>Eutheria</taxon>
        <taxon>Laurasiatheria</taxon>
        <taxon>Artiodactyla</taxon>
        <taxon>Ruminantia</taxon>
        <taxon>Pecora</taxon>
        <taxon>Bovidae</taxon>
        <taxon>Caprinae</taxon>
        <taxon>Ovis</taxon>
    </lineage>
</organism>
<protein>
    <submittedName>
        <fullName evidence="1">Uncharacterized protein</fullName>
    </submittedName>
</protein>
<comment type="caution">
    <text evidence="1">The sequence shown here is derived from an EMBL/GenBank/DDBJ whole genome shotgun (WGS) entry which is preliminary data.</text>
</comment>